<proteinExistence type="predicted"/>
<gene>
    <name evidence="2" type="ORF">E2C01_084242</name>
</gene>
<accession>A0A5B7IZF1</accession>
<feature type="transmembrane region" description="Helical" evidence="1">
    <location>
        <begin position="20"/>
        <end position="47"/>
    </location>
</feature>
<keyword evidence="1" id="KW-1133">Transmembrane helix</keyword>
<dbReference type="AlphaFoldDB" id="A0A5B7IZF1"/>
<dbReference type="Proteomes" id="UP000324222">
    <property type="component" value="Unassembled WGS sequence"/>
</dbReference>
<reference evidence="2 3" key="1">
    <citation type="submission" date="2019-05" db="EMBL/GenBank/DDBJ databases">
        <title>Another draft genome of Portunus trituberculatus and its Hox gene families provides insights of decapod evolution.</title>
        <authorList>
            <person name="Jeong J.-H."/>
            <person name="Song I."/>
            <person name="Kim S."/>
            <person name="Choi T."/>
            <person name="Kim D."/>
            <person name="Ryu S."/>
            <person name="Kim W."/>
        </authorList>
    </citation>
    <scope>NUCLEOTIDE SEQUENCE [LARGE SCALE GENOMIC DNA]</scope>
    <source>
        <tissue evidence="2">Muscle</tissue>
    </source>
</reference>
<protein>
    <submittedName>
        <fullName evidence="2">Uncharacterized protein</fullName>
    </submittedName>
</protein>
<evidence type="ECO:0000313" key="3">
    <source>
        <dbReference type="Proteomes" id="UP000324222"/>
    </source>
</evidence>
<keyword evidence="3" id="KW-1185">Reference proteome</keyword>
<keyword evidence="1" id="KW-0812">Transmembrane</keyword>
<keyword evidence="1" id="KW-0472">Membrane</keyword>
<name>A0A5B7IZF1_PORTR</name>
<dbReference type="EMBL" id="VSRR010080561">
    <property type="protein sequence ID" value="MPC89302.1"/>
    <property type="molecule type" value="Genomic_DNA"/>
</dbReference>
<comment type="caution">
    <text evidence="2">The sequence shown here is derived from an EMBL/GenBank/DDBJ whole genome shotgun (WGS) entry which is preliminary data.</text>
</comment>
<sequence>MVEGKKEGVAVWSLEGSESIVILIKFVFTITFVLLFDVAPVFASLFWRGKHISSFKVSIFLHKRYVSLLIMTPEHLLASVLDS</sequence>
<organism evidence="2 3">
    <name type="scientific">Portunus trituberculatus</name>
    <name type="common">Swimming crab</name>
    <name type="synonym">Neptunus trituberculatus</name>
    <dbReference type="NCBI Taxonomy" id="210409"/>
    <lineage>
        <taxon>Eukaryota</taxon>
        <taxon>Metazoa</taxon>
        <taxon>Ecdysozoa</taxon>
        <taxon>Arthropoda</taxon>
        <taxon>Crustacea</taxon>
        <taxon>Multicrustacea</taxon>
        <taxon>Malacostraca</taxon>
        <taxon>Eumalacostraca</taxon>
        <taxon>Eucarida</taxon>
        <taxon>Decapoda</taxon>
        <taxon>Pleocyemata</taxon>
        <taxon>Brachyura</taxon>
        <taxon>Eubrachyura</taxon>
        <taxon>Portunoidea</taxon>
        <taxon>Portunidae</taxon>
        <taxon>Portuninae</taxon>
        <taxon>Portunus</taxon>
    </lineage>
</organism>
<evidence type="ECO:0000313" key="2">
    <source>
        <dbReference type="EMBL" id="MPC89302.1"/>
    </source>
</evidence>
<evidence type="ECO:0000256" key="1">
    <source>
        <dbReference type="SAM" id="Phobius"/>
    </source>
</evidence>